<comment type="caution">
    <text evidence="2">The sequence shown here is derived from an EMBL/GenBank/DDBJ whole genome shotgun (WGS) entry which is preliminary data.</text>
</comment>
<feature type="non-terminal residue" evidence="2">
    <location>
        <position position="295"/>
    </location>
</feature>
<keyword evidence="1" id="KW-0812">Transmembrane</keyword>
<sequence length="295" mass="34393">MQVSHKLAREKLIEYKVKSKDRYDKNENPIDIHVKDLVLLKVNAHKNKLNALWLGPYEVIELYNVADEALPLVMMVGLNIIVSYETYRCILNSEFNISFGYPRMDTYTTFDEFLAKLKTLSPVTDDKEIQNLTSTNLLHKRILLVDIIKIILFFVSYITLSIIKFTITFPVRGHTYLECDKNVGLWKLKEKMETPKDFKNMIKNSRIKPSPFVVVSVSKQIVYNWTQLLSTTYNVKKSLPHPTNLDNSNGETRPLRISQAKHQDIMMYFRKAYMLCFFPVSGDLSVSFPENIRPR</sequence>
<dbReference type="AlphaFoldDB" id="A0A6G0XC33"/>
<proteinExistence type="predicted"/>
<dbReference type="Proteomes" id="UP000478052">
    <property type="component" value="Unassembled WGS sequence"/>
</dbReference>
<name>A0A6G0XC33_APHCR</name>
<evidence type="ECO:0000313" key="2">
    <source>
        <dbReference type="EMBL" id="KAF0737727.1"/>
    </source>
</evidence>
<organism evidence="2 3">
    <name type="scientific">Aphis craccivora</name>
    <name type="common">Cowpea aphid</name>
    <dbReference type="NCBI Taxonomy" id="307492"/>
    <lineage>
        <taxon>Eukaryota</taxon>
        <taxon>Metazoa</taxon>
        <taxon>Ecdysozoa</taxon>
        <taxon>Arthropoda</taxon>
        <taxon>Hexapoda</taxon>
        <taxon>Insecta</taxon>
        <taxon>Pterygota</taxon>
        <taxon>Neoptera</taxon>
        <taxon>Paraneoptera</taxon>
        <taxon>Hemiptera</taxon>
        <taxon>Sternorrhyncha</taxon>
        <taxon>Aphidomorpha</taxon>
        <taxon>Aphidoidea</taxon>
        <taxon>Aphididae</taxon>
        <taxon>Aphidini</taxon>
        <taxon>Aphis</taxon>
        <taxon>Aphis</taxon>
    </lineage>
</organism>
<evidence type="ECO:0000256" key="1">
    <source>
        <dbReference type="SAM" id="Phobius"/>
    </source>
</evidence>
<feature type="transmembrane region" description="Helical" evidence="1">
    <location>
        <begin position="142"/>
        <end position="163"/>
    </location>
</feature>
<gene>
    <name evidence="2" type="ORF">FWK35_00014702</name>
</gene>
<reference evidence="2 3" key="1">
    <citation type="submission" date="2019-08" db="EMBL/GenBank/DDBJ databases">
        <title>Whole genome of Aphis craccivora.</title>
        <authorList>
            <person name="Voronova N.V."/>
            <person name="Shulinski R.S."/>
            <person name="Bandarenka Y.V."/>
            <person name="Zhorov D.G."/>
            <person name="Warner D."/>
        </authorList>
    </citation>
    <scope>NUCLEOTIDE SEQUENCE [LARGE SCALE GENOMIC DNA]</scope>
    <source>
        <strain evidence="2">180601</strain>
        <tissue evidence="2">Whole Body</tissue>
    </source>
</reference>
<keyword evidence="1" id="KW-0472">Membrane</keyword>
<keyword evidence="3" id="KW-1185">Reference proteome</keyword>
<dbReference type="OrthoDB" id="6932307at2759"/>
<evidence type="ECO:0000313" key="3">
    <source>
        <dbReference type="Proteomes" id="UP000478052"/>
    </source>
</evidence>
<keyword evidence="1" id="KW-1133">Transmembrane helix</keyword>
<protein>
    <submittedName>
        <fullName evidence="2">Uncharacterized protein</fullName>
    </submittedName>
</protein>
<dbReference type="EMBL" id="VUJU01007966">
    <property type="protein sequence ID" value="KAF0737727.1"/>
    <property type="molecule type" value="Genomic_DNA"/>
</dbReference>
<accession>A0A6G0XC33</accession>